<comment type="catalytic activity">
    <reaction evidence="8">
        <text>L-seryl-[protein] + ATP = O-phospho-L-seryl-[protein] + ADP + H(+)</text>
        <dbReference type="Rhea" id="RHEA:17989"/>
        <dbReference type="Rhea" id="RHEA-COMP:9863"/>
        <dbReference type="Rhea" id="RHEA-COMP:11604"/>
        <dbReference type="ChEBI" id="CHEBI:15378"/>
        <dbReference type="ChEBI" id="CHEBI:29999"/>
        <dbReference type="ChEBI" id="CHEBI:30616"/>
        <dbReference type="ChEBI" id="CHEBI:83421"/>
        <dbReference type="ChEBI" id="CHEBI:456216"/>
        <dbReference type="EC" id="2.7.11.1"/>
    </reaction>
</comment>
<dbReference type="InterPro" id="IPR053235">
    <property type="entry name" value="Ser_Thr_kinase"/>
</dbReference>
<evidence type="ECO:0000256" key="3">
    <source>
        <dbReference type="ARBA" id="ARBA00022679"/>
    </source>
</evidence>
<dbReference type="PANTHER" id="PTHR24361:SF433">
    <property type="entry name" value="PROTEIN KINASE DOMAIN-CONTAINING PROTEIN"/>
    <property type="match status" value="1"/>
</dbReference>
<keyword evidence="4" id="KW-0547">Nucleotide-binding</keyword>
<dbReference type="InterPro" id="IPR011009">
    <property type="entry name" value="Kinase-like_dom_sf"/>
</dbReference>
<evidence type="ECO:0000313" key="10">
    <source>
        <dbReference type="EMBL" id="KAF0318182.1"/>
    </source>
</evidence>
<dbReference type="EMBL" id="WOWK01000114">
    <property type="protein sequence ID" value="KAF0318182.1"/>
    <property type="molecule type" value="Genomic_DNA"/>
</dbReference>
<keyword evidence="11" id="KW-1185">Reference proteome</keyword>
<keyword evidence="2" id="KW-0723">Serine/threonine-protein kinase</keyword>
<comment type="caution">
    <text evidence="10">The sequence shown here is derived from an EMBL/GenBank/DDBJ whole genome shotgun (WGS) entry which is preliminary data.</text>
</comment>
<reference evidence="10 11" key="1">
    <citation type="submission" date="2019-12" db="EMBL/GenBank/DDBJ databases">
        <title>A genome sequence resource for the geographically widespread anthracnose pathogen Colletotrichum asianum.</title>
        <authorList>
            <person name="Meng Y."/>
        </authorList>
    </citation>
    <scope>NUCLEOTIDE SEQUENCE [LARGE SCALE GENOMIC DNA]</scope>
    <source>
        <strain evidence="10 11">ICMP 18580</strain>
    </source>
</reference>
<keyword evidence="6" id="KW-0067">ATP-binding</keyword>
<name>A0A8H3W4P9_9PEZI</name>
<feature type="domain" description="Protein kinase" evidence="9">
    <location>
        <begin position="43"/>
        <end position="319"/>
    </location>
</feature>
<proteinExistence type="predicted"/>
<evidence type="ECO:0000256" key="1">
    <source>
        <dbReference type="ARBA" id="ARBA00012513"/>
    </source>
</evidence>
<evidence type="ECO:0000256" key="6">
    <source>
        <dbReference type="ARBA" id="ARBA00022840"/>
    </source>
</evidence>
<dbReference type="SUPFAM" id="SSF56112">
    <property type="entry name" value="Protein kinase-like (PK-like)"/>
    <property type="match status" value="1"/>
</dbReference>
<evidence type="ECO:0000256" key="5">
    <source>
        <dbReference type="ARBA" id="ARBA00022777"/>
    </source>
</evidence>
<dbReference type="EC" id="2.7.11.1" evidence="1"/>
<evidence type="ECO:0000256" key="4">
    <source>
        <dbReference type="ARBA" id="ARBA00022741"/>
    </source>
</evidence>
<evidence type="ECO:0000259" key="9">
    <source>
        <dbReference type="PROSITE" id="PS50011"/>
    </source>
</evidence>
<organism evidence="10 11">
    <name type="scientific">Colletotrichum asianum</name>
    <dbReference type="NCBI Taxonomy" id="702518"/>
    <lineage>
        <taxon>Eukaryota</taxon>
        <taxon>Fungi</taxon>
        <taxon>Dikarya</taxon>
        <taxon>Ascomycota</taxon>
        <taxon>Pezizomycotina</taxon>
        <taxon>Sordariomycetes</taxon>
        <taxon>Hypocreomycetidae</taxon>
        <taxon>Glomerellales</taxon>
        <taxon>Glomerellaceae</taxon>
        <taxon>Colletotrichum</taxon>
        <taxon>Colletotrichum gloeosporioides species complex</taxon>
    </lineage>
</organism>
<evidence type="ECO:0000256" key="7">
    <source>
        <dbReference type="ARBA" id="ARBA00047899"/>
    </source>
</evidence>
<dbReference type="Gene3D" id="1.10.510.10">
    <property type="entry name" value="Transferase(Phosphotransferase) domain 1"/>
    <property type="match status" value="1"/>
</dbReference>
<dbReference type="InterPro" id="IPR011047">
    <property type="entry name" value="Quinoprotein_ADH-like_sf"/>
</dbReference>
<gene>
    <name evidence="10" type="ORF">GQ607_014550</name>
</gene>
<dbReference type="SUPFAM" id="SSF50998">
    <property type="entry name" value="Quinoprotein alcohol dehydrogenase-like"/>
    <property type="match status" value="1"/>
</dbReference>
<dbReference type="Pfam" id="PF00069">
    <property type="entry name" value="Pkinase"/>
    <property type="match status" value="1"/>
</dbReference>
<dbReference type="AlphaFoldDB" id="A0A8H3W4P9"/>
<evidence type="ECO:0000313" key="11">
    <source>
        <dbReference type="Proteomes" id="UP000434172"/>
    </source>
</evidence>
<dbReference type="GO" id="GO:0005737">
    <property type="term" value="C:cytoplasm"/>
    <property type="evidence" value="ECO:0007669"/>
    <property type="project" value="TreeGrafter"/>
</dbReference>
<dbReference type="OrthoDB" id="10252171at2759"/>
<evidence type="ECO:0000256" key="2">
    <source>
        <dbReference type="ARBA" id="ARBA00022527"/>
    </source>
</evidence>
<dbReference type="PROSITE" id="PS50011">
    <property type="entry name" value="PROTEIN_KINASE_DOM"/>
    <property type="match status" value="1"/>
</dbReference>
<comment type="catalytic activity">
    <reaction evidence="7">
        <text>L-threonyl-[protein] + ATP = O-phospho-L-threonyl-[protein] + ADP + H(+)</text>
        <dbReference type="Rhea" id="RHEA:46608"/>
        <dbReference type="Rhea" id="RHEA-COMP:11060"/>
        <dbReference type="Rhea" id="RHEA-COMP:11605"/>
        <dbReference type="ChEBI" id="CHEBI:15378"/>
        <dbReference type="ChEBI" id="CHEBI:30013"/>
        <dbReference type="ChEBI" id="CHEBI:30616"/>
        <dbReference type="ChEBI" id="CHEBI:61977"/>
        <dbReference type="ChEBI" id="CHEBI:456216"/>
        <dbReference type="EC" id="2.7.11.1"/>
    </reaction>
</comment>
<sequence length="638" mass="70494">MNAMIDDDTVQLVQSAELAVRIGPDETVIHAGADNGPGKEEHWKSESYLGSGGVGLVFREKCIVGPSFGQLRAVKEIPRPRTKKDIDVDIMNELKGLTILSQPQYEAYFVKTLGWYQTPSKVFVAMEFLPHGNLHSHLMDQGPIPEAQARLVIRQVFRGLAYIHQHNLAHRGLKPSNLLIRTQPPGNEWWIKIGDFGISKRPKRTISMSLAAGDTICFMAPEILGLSGTTDDLAPDIAAQKGDMWAAGETLHFMLTCAHSFGEDLEALREYSNDGRSFPNERLQGQGVSSPCVSLVQDLMCSHPKLRPDAEQSLDHIWSRMINHYSTSYSRISSQIRCRGLEAPSVTFSRDGERLLVVSPEKLYLIESNSGSVIKSYEASDRTFASAAISPDDKFIMVLEDSGRLSRFDAKKLKLLEERGPFGKMPAGDCFVLYSHDGHCVATAHTGNFVIWRLKGSALPTAGTWRTGNFTVRSMAFTTDDKNIVLALDRAVHVIPLEPAITGTGYTRGEEMIKYPVFGPVTAVSPDGADYAHCDSDYIYLWRDNAQCWRRQYYHSVPTSAASYSASGATIATIDSRGGVTLWRARSMSEVGCMKFPEEMVARVAVSPPLGKYIALGLMDQKGPRVVVREILSFVPSD</sequence>
<accession>A0A8H3W4P9</accession>
<dbReference type="InterPro" id="IPR015943">
    <property type="entry name" value="WD40/YVTN_repeat-like_dom_sf"/>
</dbReference>
<dbReference type="PANTHER" id="PTHR24361">
    <property type="entry name" value="MITOGEN-ACTIVATED KINASE KINASE KINASE"/>
    <property type="match status" value="1"/>
</dbReference>
<evidence type="ECO:0000256" key="8">
    <source>
        <dbReference type="ARBA" id="ARBA00048679"/>
    </source>
</evidence>
<dbReference type="GO" id="GO:0005524">
    <property type="term" value="F:ATP binding"/>
    <property type="evidence" value="ECO:0007669"/>
    <property type="project" value="UniProtKB-KW"/>
</dbReference>
<dbReference type="Proteomes" id="UP000434172">
    <property type="component" value="Unassembled WGS sequence"/>
</dbReference>
<dbReference type="Gene3D" id="2.130.10.10">
    <property type="entry name" value="YVTN repeat-like/Quinoprotein amine dehydrogenase"/>
    <property type="match status" value="2"/>
</dbReference>
<protein>
    <recommendedName>
        <fullName evidence="1">non-specific serine/threonine protein kinase</fullName>
        <ecNumber evidence="1">2.7.11.1</ecNumber>
    </recommendedName>
</protein>
<keyword evidence="3" id="KW-0808">Transferase</keyword>
<keyword evidence="5" id="KW-0418">Kinase</keyword>
<dbReference type="InterPro" id="IPR000719">
    <property type="entry name" value="Prot_kinase_dom"/>
</dbReference>
<dbReference type="GO" id="GO:0004674">
    <property type="term" value="F:protein serine/threonine kinase activity"/>
    <property type="evidence" value="ECO:0007669"/>
    <property type="project" value="UniProtKB-KW"/>
</dbReference>